<gene>
    <name evidence="1" type="ORF">FOTG_11746</name>
</gene>
<protein>
    <submittedName>
        <fullName evidence="1">Uncharacterized protein</fullName>
    </submittedName>
</protein>
<accession>X0MIJ6</accession>
<dbReference type="OrthoDB" id="5091764at2759"/>
<name>X0MIJ6_FUSOX</name>
<reference evidence="1" key="2">
    <citation type="submission" date="2012-05" db="EMBL/GenBank/DDBJ databases">
        <title>The Genome Annotation of Fusarium oxysporum Cotton.</title>
        <authorList>
            <consortium name="The Broad Institute Genomics Platform"/>
            <person name="Ma L.-J."/>
            <person name="Corby-Kistler H."/>
            <person name="Broz K."/>
            <person name="Gale L.R."/>
            <person name="Jonkers W."/>
            <person name="O'Donnell K."/>
            <person name="Ploetz R."/>
            <person name="Steinberg C."/>
            <person name="Schwartz D.C."/>
            <person name="VanEtten H."/>
            <person name="Zhou S."/>
            <person name="Young S.K."/>
            <person name="Zeng Q."/>
            <person name="Gargeya S."/>
            <person name="Fitzgerald M."/>
            <person name="Abouelleil A."/>
            <person name="Alvarado L."/>
            <person name="Chapman S.B."/>
            <person name="Gainer-Dewar J."/>
            <person name="Goldberg J."/>
            <person name="Griggs A."/>
            <person name="Gujja S."/>
            <person name="Hansen M."/>
            <person name="Howarth C."/>
            <person name="Imamovic A."/>
            <person name="Ireland A."/>
            <person name="Larimer J."/>
            <person name="McCowan C."/>
            <person name="Murphy C."/>
            <person name="Pearson M."/>
            <person name="Poon T.W."/>
            <person name="Priest M."/>
            <person name="Roberts A."/>
            <person name="Saif S."/>
            <person name="Shea T."/>
            <person name="Sykes S."/>
            <person name="Wortman J."/>
            <person name="Nusbaum C."/>
            <person name="Birren B."/>
        </authorList>
    </citation>
    <scope>NUCLEOTIDE SEQUENCE</scope>
    <source>
        <strain evidence="1">25433</strain>
    </source>
</reference>
<dbReference type="Proteomes" id="UP000030701">
    <property type="component" value="Unassembled WGS sequence"/>
</dbReference>
<evidence type="ECO:0000313" key="1">
    <source>
        <dbReference type="EMBL" id="EXM20380.1"/>
    </source>
</evidence>
<dbReference type="AlphaFoldDB" id="X0MIJ6"/>
<dbReference type="HOGENOM" id="CLU_194943_0_0_1"/>
<organism evidence="1">
    <name type="scientific">Fusarium oxysporum f. sp. vasinfectum 25433</name>
    <dbReference type="NCBI Taxonomy" id="1089449"/>
    <lineage>
        <taxon>Eukaryota</taxon>
        <taxon>Fungi</taxon>
        <taxon>Dikarya</taxon>
        <taxon>Ascomycota</taxon>
        <taxon>Pezizomycotina</taxon>
        <taxon>Sordariomycetes</taxon>
        <taxon>Hypocreomycetidae</taxon>
        <taxon>Hypocreales</taxon>
        <taxon>Nectriaceae</taxon>
        <taxon>Fusarium</taxon>
        <taxon>Fusarium oxysporum species complex</taxon>
    </lineage>
</organism>
<reference evidence="1" key="1">
    <citation type="submission" date="2011-11" db="EMBL/GenBank/DDBJ databases">
        <title>The Genome Sequence of Fusarium oxysporum Cotton.</title>
        <authorList>
            <consortium name="The Broad Institute Genome Sequencing Platform"/>
            <person name="Ma L.-J."/>
            <person name="Gale L.R."/>
            <person name="Schwartz D.C."/>
            <person name="Zhou S."/>
            <person name="Corby-Kistler H."/>
            <person name="Young S.K."/>
            <person name="Zeng Q."/>
            <person name="Gargeya S."/>
            <person name="Fitzgerald M."/>
            <person name="Haas B."/>
            <person name="Abouelleil A."/>
            <person name="Alvarado L."/>
            <person name="Arachchi H.M."/>
            <person name="Berlin A."/>
            <person name="Brown A."/>
            <person name="Chapman S.B."/>
            <person name="Chen Z."/>
            <person name="Dunbar C."/>
            <person name="Freedman E."/>
            <person name="Gearin G."/>
            <person name="Goldberg J."/>
            <person name="Griggs A."/>
            <person name="Gujja S."/>
            <person name="Heiman D."/>
            <person name="Howarth C."/>
            <person name="Larson L."/>
            <person name="Lui A."/>
            <person name="MacDonald P.J.P."/>
            <person name="Montmayeur A."/>
            <person name="Murphy C."/>
            <person name="Neiman D."/>
            <person name="Pearson M."/>
            <person name="Priest M."/>
            <person name="Roberts A."/>
            <person name="Saif S."/>
            <person name="Shea T."/>
            <person name="Shenoy N."/>
            <person name="Sisk P."/>
            <person name="Stolte C."/>
            <person name="Sykes S."/>
            <person name="Wortman J."/>
            <person name="Nusbaum C."/>
            <person name="Birren B."/>
        </authorList>
    </citation>
    <scope>NUCLEOTIDE SEQUENCE [LARGE SCALE GENOMIC DNA]</scope>
    <source>
        <strain evidence="1">25433</strain>
    </source>
</reference>
<sequence length="57" mass="6376">MVSGDGLPILDISKARCRRCKDQYGLQLGSVEFKKGKNADISTNDVDFAWVLCRVEE</sequence>
<proteinExistence type="predicted"/>
<dbReference type="EMBL" id="JH657954">
    <property type="protein sequence ID" value="EXM20380.1"/>
    <property type="molecule type" value="Genomic_DNA"/>
</dbReference>